<organism evidence="1">
    <name type="scientific">Salmonella enterica subsp. enterica serovar Newport str. CFSAN000835</name>
    <dbReference type="NCBI Taxonomy" id="1299174"/>
    <lineage>
        <taxon>Bacteria</taxon>
        <taxon>Pseudomonadati</taxon>
        <taxon>Pseudomonadota</taxon>
        <taxon>Gammaproteobacteria</taxon>
        <taxon>Enterobacterales</taxon>
        <taxon>Enterobacteriaceae</taxon>
        <taxon>Salmonella</taxon>
    </lineage>
</organism>
<dbReference type="InterPro" id="IPR014737">
    <property type="entry name" value="Transposase_Tn5-like_C"/>
</dbReference>
<protein>
    <recommendedName>
        <fullName evidence="2">Transposase Tn5 dimerisation domain-containing protein</fullName>
    </recommendedName>
</protein>
<proteinExistence type="predicted"/>
<evidence type="ECO:0008006" key="2">
    <source>
        <dbReference type="Google" id="ProtNLM"/>
    </source>
</evidence>
<evidence type="ECO:0000313" key="1">
    <source>
        <dbReference type="EMBL" id="RIQ14362.1"/>
    </source>
</evidence>
<sequence length="68" mass="7735">AECELLDNVIKDNKKTENAAPLHRYIIKLAQLGGYLARANDPPPGNTVLWRGLRRLNDILYGFELSRE</sequence>
<dbReference type="Proteomes" id="UP000839534">
    <property type="component" value="Unassembled WGS sequence"/>
</dbReference>
<dbReference type="SUPFAM" id="SSF53098">
    <property type="entry name" value="Ribonuclease H-like"/>
    <property type="match status" value="1"/>
</dbReference>
<accession>A0A658IBN9</accession>
<name>A0A658IBN9_SALNE</name>
<gene>
    <name evidence="1" type="ORF">DLN06_27295</name>
</gene>
<feature type="non-terminal residue" evidence="1">
    <location>
        <position position="1"/>
    </location>
</feature>
<reference evidence="1" key="1">
    <citation type="submission" date="2018-08" db="EMBL/GenBank/DDBJ databases">
        <title>Whole genome sequencing of Salmonella enterica serotype newport.</title>
        <authorList>
            <person name="Bell R."/>
        </authorList>
    </citation>
    <scope>NUCLEOTIDE SEQUENCE [LARGE SCALE GENOMIC DNA]</scope>
    <source>
        <strain evidence="1">CFSAN000835</strain>
    </source>
</reference>
<dbReference type="Gene3D" id="1.10.740.10">
    <property type="entry name" value="Transferase Inhibitor Protein From Tn5, Chain"/>
    <property type="match status" value="1"/>
</dbReference>
<dbReference type="InterPro" id="IPR012337">
    <property type="entry name" value="RNaseH-like_sf"/>
</dbReference>
<dbReference type="AlphaFoldDB" id="A0A658IBN9"/>
<comment type="caution">
    <text evidence="1">The sequence shown here is derived from an EMBL/GenBank/DDBJ whole genome shotgun (WGS) entry which is preliminary data.</text>
</comment>
<dbReference type="EMBL" id="QWJV01000356">
    <property type="protein sequence ID" value="RIQ14362.1"/>
    <property type="molecule type" value="Genomic_DNA"/>
</dbReference>